<organism evidence="3 4">
    <name type="scientific">Coccomyxa viridis</name>
    <dbReference type="NCBI Taxonomy" id="1274662"/>
    <lineage>
        <taxon>Eukaryota</taxon>
        <taxon>Viridiplantae</taxon>
        <taxon>Chlorophyta</taxon>
        <taxon>core chlorophytes</taxon>
        <taxon>Trebouxiophyceae</taxon>
        <taxon>Trebouxiophyceae incertae sedis</taxon>
        <taxon>Coccomyxaceae</taxon>
        <taxon>Coccomyxa</taxon>
    </lineage>
</organism>
<keyword evidence="4" id="KW-1185">Reference proteome</keyword>
<evidence type="ECO:0008006" key="5">
    <source>
        <dbReference type="Google" id="ProtNLM"/>
    </source>
</evidence>
<dbReference type="EMBL" id="CAUYUE010000011">
    <property type="protein sequence ID" value="CAK0784631.1"/>
    <property type="molecule type" value="Genomic_DNA"/>
</dbReference>
<gene>
    <name evidence="3" type="ORF">CVIRNUC_007835</name>
</gene>
<evidence type="ECO:0000313" key="3">
    <source>
        <dbReference type="EMBL" id="CAK0784631.1"/>
    </source>
</evidence>
<dbReference type="Pfam" id="PF05996">
    <property type="entry name" value="Fe_bilin_red"/>
    <property type="match status" value="1"/>
</dbReference>
<sequence length="374" mass="42308">MQALADVQAASRQGVCSTSYGISVCNTRKHGSRHAGQHARGQNAQCRGAACCIVMASSNLSDDYLGEWPARKQVRSLAESIQTLGLGTWRLKGRVNGPFEMLAAVLEGTWRQCYELGLALHPLPEDLKFVDSLDKDNHIGKWSYMDVPDPAKGEEGYPRMLIENRAYSTKVFRKLHIELAHRQDGLQVLHCVLYPRLEYDVPILSLDMVGNEAGGVSLAIVDVCPCVLEGHIPLAYREAARQLQDQYKLQNNRKIPEWGQDIFSDMCVILRPRDLEEVQRFMQYSNDLHRVYLHLASRVPPLTQQREGSKKMENVRAAHVRYCERQLENVKTSRVLQSAFGEDFAKRYMSEIMFDAPAPQQQQQLQQEGVAVSP</sequence>
<dbReference type="Proteomes" id="UP001314263">
    <property type="component" value="Unassembled WGS sequence"/>
</dbReference>
<protein>
    <recommendedName>
        <fullName evidence="5">Phycocyanobilin:ferredoxin oxidoreductase</fullName>
    </recommendedName>
</protein>
<comment type="similarity">
    <text evidence="1">Belongs to the HY2 family.</text>
</comment>
<dbReference type="InterPro" id="IPR009249">
    <property type="entry name" value="Ferredoxin-dep_bilin_Rdtase"/>
</dbReference>
<evidence type="ECO:0000313" key="4">
    <source>
        <dbReference type="Proteomes" id="UP001314263"/>
    </source>
</evidence>
<dbReference type="GO" id="GO:0010024">
    <property type="term" value="P:phytochromobilin biosynthetic process"/>
    <property type="evidence" value="ECO:0007669"/>
    <property type="project" value="InterPro"/>
</dbReference>
<evidence type="ECO:0000256" key="1">
    <source>
        <dbReference type="ARBA" id="ARBA00006908"/>
    </source>
</evidence>
<dbReference type="PANTHER" id="PTHR34557:SF1">
    <property type="entry name" value="PHYTOCHROMOBILIN:FERREDOXIN OXIDOREDUCTASE, CHLOROPLASTIC"/>
    <property type="match status" value="1"/>
</dbReference>
<dbReference type="Gene3D" id="3.40.1500.20">
    <property type="match status" value="1"/>
</dbReference>
<proteinExistence type="inferred from homology"/>
<keyword evidence="2" id="KW-0560">Oxidoreductase</keyword>
<dbReference type="AlphaFoldDB" id="A0AAV1ICS2"/>
<reference evidence="3 4" key="1">
    <citation type="submission" date="2023-10" db="EMBL/GenBank/DDBJ databases">
        <authorList>
            <person name="Maclean D."/>
            <person name="Macfadyen A."/>
        </authorList>
    </citation>
    <scope>NUCLEOTIDE SEQUENCE [LARGE SCALE GENOMIC DNA]</scope>
</reference>
<comment type="caution">
    <text evidence="3">The sequence shown here is derived from an EMBL/GenBank/DDBJ whole genome shotgun (WGS) entry which is preliminary data.</text>
</comment>
<dbReference type="PANTHER" id="PTHR34557">
    <property type="entry name" value="PHYTOCHROMOBILIN:FERREDOXIN OXIDOREDUCTASE, CHLOROPLASTIC"/>
    <property type="match status" value="1"/>
</dbReference>
<dbReference type="GO" id="GO:0050897">
    <property type="term" value="F:cobalt ion binding"/>
    <property type="evidence" value="ECO:0007669"/>
    <property type="project" value="InterPro"/>
</dbReference>
<dbReference type="GO" id="GO:0016636">
    <property type="term" value="F:oxidoreductase activity, acting on the CH-CH group of donors, iron-sulfur protein as acceptor"/>
    <property type="evidence" value="ECO:0007669"/>
    <property type="project" value="InterPro"/>
</dbReference>
<name>A0AAV1ICS2_9CHLO</name>
<evidence type="ECO:0000256" key="2">
    <source>
        <dbReference type="ARBA" id="ARBA00023002"/>
    </source>
</evidence>
<accession>A0AAV1ICS2</accession>